<dbReference type="KEGG" id="mod:AS202_18725"/>
<evidence type="ECO:0000256" key="7">
    <source>
        <dbReference type="ARBA" id="ARBA00023027"/>
    </source>
</evidence>
<name>A0AAI8G6Q8_9FLAO</name>
<dbReference type="PANTHER" id="PTHR43725">
    <property type="entry name" value="UDP-GLUCOSE 4-EPIMERASE"/>
    <property type="match status" value="1"/>
</dbReference>
<evidence type="ECO:0000256" key="9">
    <source>
        <dbReference type="RuleBase" id="RU366046"/>
    </source>
</evidence>
<evidence type="ECO:0000256" key="2">
    <source>
        <dbReference type="ARBA" id="ARBA00001911"/>
    </source>
</evidence>
<evidence type="ECO:0000256" key="6">
    <source>
        <dbReference type="ARBA" id="ARBA00018569"/>
    </source>
</evidence>
<gene>
    <name evidence="11" type="ORF">AS202_18725</name>
</gene>
<evidence type="ECO:0000313" key="12">
    <source>
        <dbReference type="Proteomes" id="UP000069030"/>
    </source>
</evidence>
<protein>
    <recommendedName>
        <fullName evidence="6 9">UDP-glucose 4-epimerase</fullName>
        <ecNumber evidence="5 9">5.1.3.2</ecNumber>
    </recommendedName>
</protein>
<dbReference type="InterPro" id="IPR036291">
    <property type="entry name" value="NAD(P)-bd_dom_sf"/>
</dbReference>
<evidence type="ECO:0000256" key="1">
    <source>
        <dbReference type="ARBA" id="ARBA00000083"/>
    </source>
</evidence>
<dbReference type="Gene3D" id="3.90.25.10">
    <property type="entry name" value="UDP-galactose 4-epimerase, domain 1"/>
    <property type="match status" value="1"/>
</dbReference>
<dbReference type="InterPro" id="IPR005886">
    <property type="entry name" value="UDP_G4E"/>
</dbReference>
<dbReference type="PANTHER" id="PTHR43725:SF47">
    <property type="entry name" value="UDP-GLUCOSE 4-EPIMERASE"/>
    <property type="match status" value="1"/>
</dbReference>
<dbReference type="SUPFAM" id="SSF51735">
    <property type="entry name" value="NAD(P)-binding Rossmann-fold domains"/>
    <property type="match status" value="1"/>
</dbReference>
<dbReference type="EC" id="5.1.3.2" evidence="5 9"/>
<dbReference type="GO" id="GO:0005829">
    <property type="term" value="C:cytosol"/>
    <property type="evidence" value="ECO:0007669"/>
    <property type="project" value="TreeGrafter"/>
</dbReference>
<accession>A0AAI8G6Q8</accession>
<organism evidence="11 12">
    <name type="scientific">Myroides odoratimimus</name>
    <dbReference type="NCBI Taxonomy" id="76832"/>
    <lineage>
        <taxon>Bacteria</taxon>
        <taxon>Pseudomonadati</taxon>
        <taxon>Bacteroidota</taxon>
        <taxon>Flavobacteriia</taxon>
        <taxon>Flavobacteriales</taxon>
        <taxon>Flavobacteriaceae</taxon>
        <taxon>Myroides</taxon>
    </lineage>
</organism>
<dbReference type="InterPro" id="IPR016040">
    <property type="entry name" value="NAD(P)-bd_dom"/>
</dbReference>
<dbReference type="GO" id="GO:0003978">
    <property type="term" value="F:UDP-glucose 4-epimerase activity"/>
    <property type="evidence" value="ECO:0007669"/>
    <property type="project" value="UniProtKB-UniRule"/>
</dbReference>
<dbReference type="CDD" id="cd05247">
    <property type="entry name" value="UDP_G4E_1_SDR_e"/>
    <property type="match status" value="1"/>
</dbReference>
<dbReference type="Proteomes" id="UP000069030">
    <property type="component" value="Chromosome"/>
</dbReference>
<comment type="cofactor">
    <cofactor evidence="2 9">
        <name>NAD(+)</name>
        <dbReference type="ChEBI" id="CHEBI:57540"/>
    </cofactor>
</comment>
<dbReference type="RefSeq" id="WP_058699887.1">
    <property type="nucleotide sequence ID" value="NZ_CP013690.1"/>
</dbReference>
<evidence type="ECO:0000256" key="3">
    <source>
        <dbReference type="ARBA" id="ARBA00004947"/>
    </source>
</evidence>
<dbReference type="PRINTS" id="PR01713">
    <property type="entry name" value="NUCEPIMERASE"/>
</dbReference>
<comment type="pathway">
    <text evidence="3 9">Carbohydrate metabolism; galactose metabolism.</text>
</comment>
<comment type="similarity">
    <text evidence="4 9">Belongs to the NAD(P)-dependent epimerase/dehydratase family.</text>
</comment>
<evidence type="ECO:0000313" key="11">
    <source>
        <dbReference type="EMBL" id="ALU28056.1"/>
    </source>
</evidence>
<feature type="domain" description="NAD(P)-binding" evidence="10">
    <location>
        <begin position="4"/>
        <end position="326"/>
    </location>
</feature>
<comment type="subunit">
    <text evidence="9">Homodimer.</text>
</comment>
<keyword evidence="7 9" id="KW-0520">NAD</keyword>
<sequence length="338" mass="37948">MKILVTGGLGFIGSHTVVELQKQGYEVVIIDDLSNSSIEVLDGIEGITKVRPLFVELDLRDKTGVFSFFEEHKDIKGIIHFAASKAVGQSMQRPMMYYENNFFSLINVLSAMEAFRLDKIIFSSSCTVYGQAEVMPITETESIKSALSPYGNTKQVGEEIIIDLAKVYPLNAILLRYFNPIGAHESVLIGESPLGVPYNLIPYITQTAVGVREYLSIYGDDYDTPDGTCVRDYIHVVDLADAHVRALKRLLNNKNKEQVEAFNIGNGEGYSVLELVHSFERVSGIKLNYKIVERRAGDVDKAWANNTKAREVLGWKPTKGLDDMLESAWKWEQKVRNR</sequence>
<evidence type="ECO:0000256" key="4">
    <source>
        <dbReference type="ARBA" id="ARBA00007637"/>
    </source>
</evidence>
<dbReference type="GO" id="GO:0006012">
    <property type="term" value="P:galactose metabolic process"/>
    <property type="evidence" value="ECO:0007669"/>
    <property type="project" value="InterPro"/>
</dbReference>
<comment type="catalytic activity">
    <reaction evidence="1 9">
        <text>UDP-alpha-D-glucose = UDP-alpha-D-galactose</text>
        <dbReference type="Rhea" id="RHEA:22168"/>
        <dbReference type="ChEBI" id="CHEBI:58885"/>
        <dbReference type="ChEBI" id="CHEBI:66914"/>
        <dbReference type="EC" id="5.1.3.2"/>
    </reaction>
</comment>
<reference evidence="11 12" key="1">
    <citation type="journal article" date="2016" name="J. Zhejiang Univ. Sci. B">
        <title>Antibiotic resistance mechanisms of Myroides sp.</title>
        <authorList>
            <person name="Hu S."/>
            <person name="Yuan S."/>
            <person name="Qu H."/>
            <person name="Jiang T."/>
            <person name="Zhou Y."/>
            <person name="Wang M."/>
            <person name="Ming D."/>
        </authorList>
    </citation>
    <scope>NUCLEOTIDE SEQUENCE [LARGE SCALE GENOMIC DNA]</scope>
    <source>
        <strain evidence="11 12">PR63039</strain>
    </source>
</reference>
<dbReference type="EMBL" id="CP013690">
    <property type="protein sequence ID" value="ALU28056.1"/>
    <property type="molecule type" value="Genomic_DNA"/>
</dbReference>
<proteinExistence type="inferred from homology"/>
<evidence type="ECO:0000256" key="5">
    <source>
        <dbReference type="ARBA" id="ARBA00013189"/>
    </source>
</evidence>
<dbReference type="NCBIfam" id="TIGR01179">
    <property type="entry name" value="galE"/>
    <property type="match status" value="1"/>
</dbReference>
<keyword evidence="8 9" id="KW-0413">Isomerase</keyword>
<evidence type="ECO:0000256" key="8">
    <source>
        <dbReference type="ARBA" id="ARBA00023235"/>
    </source>
</evidence>
<evidence type="ECO:0000259" key="10">
    <source>
        <dbReference type="Pfam" id="PF16363"/>
    </source>
</evidence>
<dbReference type="AlphaFoldDB" id="A0AAI8G6Q8"/>
<dbReference type="Pfam" id="PF16363">
    <property type="entry name" value="GDP_Man_Dehyd"/>
    <property type="match status" value="1"/>
</dbReference>
<keyword evidence="9" id="KW-0119">Carbohydrate metabolism</keyword>
<dbReference type="Gene3D" id="3.40.50.720">
    <property type="entry name" value="NAD(P)-binding Rossmann-like Domain"/>
    <property type="match status" value="1"/>
</dbReference>